<dbReference type="PANTHER" id="PTHR43853:SF21">
    <property type="entry name" value="STEROID 3-KETOACYL-COA THIOLASE"/>
    <property type="match status" value="1"/>
</dbReference>
<dbReference type="InterPro" id="IPR020617">
    <property type="entry name" value="Thiolase_C"/>
</dbReference>
<name>A0ABV1N2L7_9GAMM</name>
<dbReference type="Proteomes" id="UP001472978">
    <property type="component" value="Unassembled WGS sequence"/>
</dbReference>
<gene>
    <name evidence="7" type="ORF">ABE957_04705</name>
</gene>
<comment type="similarity">
    <text evidence="1 4">Belongs to the thiolase-like superfamily. Thiolase family.</text>
</comment>
<dbReference type="CDD" id="cd00751">
    <property type="entry name" value="thiolase"/>
    <property type="match status" value="1"/>
</dbReference>
<evidence type="ECO:0000256" key="3">
    <source>
        <dbReference type="ARBA" id="ARBA00023315"/>
    </source>
</evidence>
<proteinExistence type="inferred from homology"/>
<dbReference type="EC" id="2.3.1.16" evidence="7"/>
<protein>
    <submittedName>
        <fullName evidence="7">Acetyl-CoA C-acyltransferase</fullName>
        <ecNumber evidence="7">2.3.1.16</ecNumber>
    </submittedName>
</protein>
<evidence type="ECO:0000313" key="7">
    <source>
        <dbReference type="EMBL" id="MEQ6887974.1"/>
    </source>
</evidence>
<sequence length="392" mass="41200">MNDAYLVDYARSAFTRAHPRKPEVDAWSGQRGDALLAQVIDALLTRRGIEGEQIEDLSVGCALPVKEQWSFGGRYPQWLSRLGLGCASRQIDQQCGSSLAALRGTVREIQVGAIETGMAGGYENMSRVPMGPSLFQTGVLTIPEALEGRDDLDLGVAMNMGLTAERLARESGIPREAMDAFALRSHQRAARAEQAGWFDGERLALSNPQGDVVATDANIRPDTSLKRLAGLDPAFVEGGQITAGNSSPLTSGAGAALVMSEAAMTRHGLSPLARVVAVVDCGVTPERMGAGAAKAIARALTATGLRTDDIDAWEINEAFSAVPLYAIDSLGLDPERVNVFGGALALGHPLGATGIRLAGTLARTLRHRQGRYGCAAACIGGGQGIAVILERT</sequence>
<keyword evidence="2 4" id="KW-0808">Transferase</keyword>
<dbReference type="InterPro" id="IPR050215">
    <property type="entry name" value="Thiolase-like_sf_Thiolase"/>
</dbReference>
<keyword evidence="3 4" id="KW-0012">Acyltransferase</keyword>
<dbReference type="GO" id="GO:0003988">
    <property type="term" value="F:acetyl-CoA C-acyltransferase activity"/>
    <property type="evidence" value="ECO:0007669"/>
    <property type="project" value="UniProtKB-EC"/>
</dbReference>
<dbReference type="RefSeq" id="WP_349757518.1">
    <property type="nucleotide sequence ID" value="NZ_JBEGCI010000003.1"/>
</dbReference>
<dbReference type="PROSITE" id="PS00737">
    <property type="entry name" value="THIOLASE_2"/>
    <property type="match status" value="1"/>
</dbReference>
<evidence type="ECO:0000256" key="2">
    <source>
        <dbReference type="ARBA" id="ARBA00022679"/>
    </source>
</evidence>
<feature type="domain" description="Thiolase C-terminal" evidence="6">
    <location>
        <begin position="270"/>
        <end position="391"/>
    </location>
</feature>
<organism evidence="7 8">
    <name type="scientific">Halomonas pelophila</name>
    <dbReference type="NCBI Taxonomy" id="3151122"/>
    <lineage>
        <taxon>Bacteria</taxon>
        <taxon>Pseudomonadati</taxon>
        <taxon>Pseudomonadota</taxon>
        <taxon>Gammaproteobacteria</taxon>
        <taxon>Oceanospirillales</taxon>
        <taxon>Halomonadaceae</taxon>
        <taxon>Halomonas</taxon>
    </lineage>
</organism>
<dbReference type="InterPro" id="IPR020616">
    <property type="entry name" value="Thiolase_N"/>
</dbReference>
<dbReference type="InterPro" id="IPR002155">
    <property type="entry name" value="Thiolase"/>
</dbReference>
<feature type="domain" description="Thiolase N-terminal" evidence="5">
    <location>
        <begin position="31"/>
        <end position="261"/>
    </location>
</feature>
<evidence type="ECO:0000313" key="8">
    <source>
        <dbReference type="Proteomes" id="UP001472978"/>
    </source>
</evidence>
<dbReference type="Gene3D" id="3.40.47.10">
    <property type="match status" value="1"/>
</dbReference>
<dbReference type="PIRSF" id="PIRSF000429">
    <property type="entry name" value="Ac-CoA_Ac_transf"/>
    <property type="match status" value="1"/>
</dbReference>
<dbReference type="EMBL" id="JBEGCI010000003">
    <property type="protein sequence ID" value="MEQ6887974.1"/>
    <property type="molecule type" value="Genomic_DNA"/>
</dbReference>
<evidence type="ECO:0000256" key="4">
    <source>
        <dbReference type="RuleBase" id="RU003557"/>
    </source>
</evidence>
<accession>A0ABV1N2L7</accession>
<dbReference type="InterPro" id="IPR016039">
    <property type="entry name" value="Thiolase-like"/>
</dbReference>
<dbReference type="Pfam" id="PF00108">
    <property type="entry name" value="Thiolase_N"/>
    <property type="match status" value="1"/>
</dbReference>
<evidence type="ECO:0000259" key="5">
    <source>
        <dbReference type="Pfam" id="PF00108"/>
    </source>
</evidence>
<comment type="caution">
    <text evidence="7">The sequence shown here is derived from an EMBL/GenBank/DDBJ whole genome shotgun (WGS) entry which is preliminary data.</text>
</comment>
<dbReference type="SUPFAM" id="SSF53901">
    <property type="entry name" value="Thiolase-like"/>
    <property type="match status" value="2"/>
</dbReference>
<evidence type="ECO:0000259" key="6">
    <source>
        <dbReference type="Pfam" id="PF02803"/>
    </source>
</evidence>
<evidence type="ECO:0000256" key="1">
    <source>
        <dbReference type="ARBA" id="ARBA00010982"/>
    </source>
</evidence>
<dbReference type="Pfam" id="PF02803">
    <property type="entry name" value="Thiolase_C"/>
    <property type="match status" value="1"/>
</dbReference>
<reference evidence="7 8" key="1">
    <citation type="submission" date="2024-05" db="EMBL/GenBank/DDBJ databases">
        <title>Halomonas sp. CS7 16S ribosomal RNA gene Genome sequencing and assembly.</title>
        <authorList>
            <person name="Yook S."/>
        </authorList>
    </citation>
    <scope>NUCLEOTIDE SEQUENCE [LARGE SCALE GENOMIC DNA]</scope>
    <source>
        <strain evidence="7 8">CS7</strain>
    </source>
</reference>
<dbReference type="PANTHER" id="PTHR43853">
    <property type="entry name" value="3-KETOACYL-COA THIOLASE, PEROXISOMAL"/>
    <property type="match status" value="1"/>
</dbReference>
<keyword evidence="8" id="KW-1185">Reference proteome</keyword>
<dbReference type="InterPro" id="IPR020613">
    <property type="entry name" value="Thiolase_CS"/>
</dbReference>
<dbReference type="NCBIfam" id="TIGR01930">
    <property type="entry name" value="AcCoA-C-Actrans"/>
    <property type="match status" value="1"/>
</dbReference>